<gene>
    <name evidence="2" type="ORF">HNR71_005574</name>
    <name evidence="3" type="ORF">HPO96_08285</name>
</gene>
<evidence type="ECO:0000313" key="2">
    <source>
        <dbReference type="EMBL" id="MBB6569937.1"/>
    </source>
</evidence>
<dbReference type="Proteomes" id="UP000553957">
    <property type="component" value="Unassembled WGS sequence"/>
</dbReference>
<dbReference type="Proteomes" id="UP000534306">
    <property type="component" value="Unassembled WGS sequence"/>
</dbReference>
<dbReference type="EMBL" id="JACHKF010000001">
    <property type="protein sequence ID" value="MBB6569937.1"/>
    <property type="molecule type" value="Genomic_DNA"/>
</dbReference>
<feature type="signal peptide" evidence="1">
    <location>
        <begin position="1"/>
        <end position="26"/>
    </location>
</feature>
<keyword evidence="1" id="KW-0732">Signal</keyword>
<organism evidence="3 4">
    <name type="scientific">Kribbella sandramycini</name>
    <dbReference type="NCBI Taxonomy" id="60450"/>
    <lineage>
        <taxon>Bacteria</taxon>
        <taxon>Bacillati</taxon>
        <taxon>Actinomycetota</taxon>
        <taxon>Actinomycetes</taxon>
        <taxon>Propionibacteriales</taxon>
        <taxon>Kribbellaceae</taxon>
        <taxon>Kribbella</taxon>
    </lineage>
</organism>
<evidence type="ECO:0000313" key="3">
    <source>
        <dbReference type="EMBL" id="NOL40239.1"/>
    </source>
</evidence>
<reference evidence="2 5" key="2">
    <citation type="submission" date="2020-08" db="EMBL/GenBank/DDBJ databases">
        <title>Sequencing the genomes of 1000 actinobacteria strains.</title>
        <authorList>
            <person name="Klenk H.-P."/>
        </authorList>
    </citation>
    <scope>NUCLEOTIDE SEQUENCE [LARGE SCALE GENOMIC DNA]</scope>
    <source>
        <strain evidence="2 5">DSM 15626</strain>
    </source>
</reference>
<sequence>MRVLTTTIAMTGLLAAATAGTTSAVAGPPPVPAPSERHAAAPDGFVYAWDLPGGRGATCRWSGADRDWGDCTSHGTENSMLNRASDLWNNGVHAEYENVDFHWGKDQGGAWACLSRGDSWPNLTTGGQTFSHYYPWSAGKNERIDNNIASHRWSNDAC</sequence>
<evidence type="ECO:0008006" key="6">
    <source>
        <dbReference type="Google" id="ProtNLM"/>
    </source>
</evidence>
<evidence type="ECO:0000313" key="4">
    <source>
        <dbReference type="Proteomes" id="UP000534306"/>
    </source>
</evidence>
<accession>A0A7Y4KX56</accession>
<protein>
    <recommendedName>
        <fullName evidence="6">Peptidase inhibitor family I36</fullName>
    </recommendedName>
</protein>
<dbReference type="RefSeq" id="WP_171672623.1">
    <property type="nucleotide sequence ID" value="NZ_BAAAGT010000002.1"/>
</dbReference>
<feature type="chain" id="PRO_5036217628" description="Peptidase inhibitor family I36" evidence="1">
    <location>
        <begin position="27"/>
        <end position="158"/>
    </location>
</feature>
<reference evidence="3 4" key="1">
    <citation type="submission" date="2020-05" db="EMBL/GenBank/DDBJ databases">
        <title>Genome sequence of Kribbella sandramycini ATCC 39419.</title>
        <authorList>
            <person name="Maclea K.S."/>
            <person name="Fair J.L."/>
        </authorList>
    </citation>
    <scope>NUCLEOTIDE SEQUENCE [LARGE SCALE GENOMIC DNA]</scope>
    <source>
        <strain evidence="3 4">ATCC 39419</strain>
    </source>
</reference>
<evidence type="ECO:0000256" key="1">
    <source>
        <dbReference type="SAM" id="SignalP"/>
    </source>
</evidence>
<comment type="caution">
    <text evidence="3">The sequence shown here is derived from an EMBL/GenBank/DDBJ whole genome shotgun (WGS) entry which is preliminary data.</text>
</comment>
<keyword evidence="4" id="KW-1185">Reference proteome</keyword>
<evidence type="ECO:0000313" key="5">
    <source>
        <dbReference type="Proteomes" id="UP000553957"/>
    </source>
</evidence>
<dbReference type="EMBL" id="JABJRC010000002">
    <property type="protein sequence ID" value="NOL40239.1"/>
    <property type="molecule type" value="Genomic_DNA"/>
</dbReference>
<dbReference type="AlphaFoldDB" id="A0A7Y4KX56"/>
<proteinExistence type="predicted"/>
<name>A0A7Y4KX56_9ACTN</name>